<dbReference type="Pfam" id="PF13701">
    <property type="entry name" value="DDE_Tnp_1_4"/>
    <property type="match status" value="1"/>
</dbReference>
<protein>
    <submittedName>
        <fullName evidence="2">IS1380 family transposase</fullName>
    </submittedName>
</protein>
<keyword evidence="3" id="KW-1185">Reference proteome</keyword>
<dbReference type="InterPro" id="IPR025668">
    <property type="entry name" value="Tnp_DDE_dom"/>
</dbReference>
<feature type="domain" description="Transposase DDE" evidence="1">
    <location>
        <begin position="155"/>
        <end position="444"/>
    </location>
</feature>
<dbReference type="KEGG" id="mcos:GM418_02530"/>
<dbReference type="EMBL" id="CP046401">
    <property type="protein sequence ID" value="QGY42565.1"/>
    <property type="molecule type" value="Genomic_DNA"/>
</dbReference>
<sequence length="452" mass="52176">MNALQLWHVHLNWCCYKIPNMKVLNSKPVSAFGGLNFVIKEAINLKINTLLNTSLPALPKQSKYNWFDIVMSYWSVFFCGGDCAEDLSLNLKEGFRSNPFISIPSPDRVLNRLKSLADVPQYFGTKRGKAEHHFSLAEKLNRLNIKMLTLLPGFKKNKVIIDYDNTLIYTEKADAQLTYKKENGYCPGVGIINNHIIYVENRNGRSNAHVLQHETIERMCSLLHEVGVTIDVIRADSASYTYEIIKAIEKNARRFFIKARMTDTLEKAIGNIKKWEEVKTGDKILLRGSTTYTPFERHARGNNAKTNSLKQYRLVITKEARRDGQINAFTGEACVYSPILTNDFDMTDDEVVFFYNARGAKEREFDILKNDFGWDKMPFSKLEQNTVFLLIMAMCRNLYTHIIETFSKRVAFLSANFRIKKFIFRFICIPGKWVESGRQVKLRLFGSLDFRT</sequence>
<evidence type="ECO:0000313" key="3">
    <source>
        <dbReference type="Proteomes" id="UP000428260"/>
    </source>
</evidence>
<gene>
    <name evidence="2" type="ORF">GM418_02530</name>
</gene>
<evidence type="ECO:0000313" key="2">
    <source>
        <dbReference type="EMBL" id="QGY42565.1"/>
    </source>
</evidence>
<evidence type="ECO:0000259" key="1">
    <source>
        <dbReference type="Pfam" id="PF13701"/>
    </source>
</evidence>
<proteinExistence type="predicted"/>
<accession>A0A6I6JI42</accession>
<dbReference type="AlphaFoldDB" id="A0A6I6JI42"/>
<dbReference type="InterPro" id="IPR047960">
    <property type="entry name" value="Transpos_IS1380"/>
</dbReference>
<organism evidence="2 3">
    <name type="scientific">Maribellus comscasis</name>
    <dbReference type="NCBI Taxonomy" id="2681766"/>
    <lineage>
        <taxon>Bacteria</taxon>
        <taxon>Pseudomonadati</taxon>
        <taxon>Bacteroidota</taxon>
        <taxon>Bacteroidia</taxon>
        <taxon>Marinilabiliales</taxon>
        <taxon>Prolixibacteraceae</taxon>
        <taxon>Maribellus</taxon>
    </lineage>
</organism>
<dbReference type="NCBIfam" id="NF033539">
    <property type="entry name" value="transpos_IS1380"/>
    <property type="match status" value="1"/>
</dbReference>
<dbReference type="Proteomes" id="UP000428260">
    <property type="component" value="Chromosome"/>
</dbReference>
<name>A0A6I6JI42_9BACT</name>
<reference evidence="2 3" key="1">
    <citation type="submission" date="2019-11" db="EMBL/GenBank/DDBJ databases">
        <authorList>
            <person name="Zheng R.K."/>
            <person name="Sun C.M."/>
        </authorList>
    </citation>
    <scope>NUCLEOTIDE SEQUENCE [LARGE SCALE GENOMIC DNA]</scope>
    <source>
        <strain evidence="2 3">WC007</strain>
    </source>
</reference>